<organism evidence="2">
    <name type="scientific">marine sediment metagenome</name>
    <dbReference type="NCBI Taxonomy" id="412755"/>
    <lineage>
        <taxon>unclassified sequences</taxon>
        <taxon>metagenomes</taxon>
        <taxon>ecological metagenomes</taxon>
    </lineage>
</organism>
<dbReference type="AlphaFoldDB" id="A0A0F9XUS3"/>
<protein>
    <submittedName>
        <fullName evidence="2">Uncharacterized protein</fullName>
    </submittedName>
</protein>
<feature type="region of interest" description="Disordered" evidence="1">
    <location>
        <begin position="79"/>
        <end position="98"/>
    </location>
</feature>
<reference evidence="2" key="1">
    <citation type="journal article" date="2015" name="Nature">
        <title>Complex archaea that bridge the gap between prokaryotes and eukaryotes.</title>
        <authorList>
            <person name="Spang A."/>
            <person name="Saw J.H."/>
            <person name="Jorgensen S.L."/>
            <person name="Zaremba-Niedzwiedzka K."/>
            <person name="Martijn J."/>
            <person name="Lind A.E."/>
            <person name="van Eijk R."/>
            <person name="Schleper C."/>
            <person name="Guy L."/>
            <person name="Ettema T.J."/>
        </authorList>
    </citation>
    <scope>NUCLEOTIDE SEQUENCE</scope>
</reference>
<accession>A0A0F9XUS3</accession>
<evidence type="ECO:0000313" key="2">
    <source>
        <dbReference type="EMBL" id="KKN96098.1"/>
    </source>
</evidence>
<evidence type="ECO:0000256" key="1">
    <source>
        <dbReference type="SAM" id="MobiDB-lite"/>
    </source>
</evidence>
<dbReference type="EMBL" id="LAZR01000066">
    <property type="protein sequence ID" value="KKN96098.1"/>
    <property type="molecule type" value="Genomic_DNA"/>
</dbReference>
<sequence>MRSLAFCWILNTCRDTPYLLINLGLDNLHMGRSDFSGRTREHLERSTGYRCAKPDCQVATSGPTLDMTRTISVADAAHKYSATGSPGSPRPDESMSAEQRKAVENGIWLCPRCARLIDRDPKGYSVEELHGWQHQATLFAMRELHNPLVRSSATPDQISAALDRFLPRVRSVLDFRVPKFYGLVQVGISQLNDMSVLIQECSGNGWSPAHPLHAKAEQVVRIQGHLLMLLKRLYDLVVNDQSGCWQVRGQTCDFASQWRTPESEHAFQSFVQCYSELLDAANALEPIRKGTSYY</sequence>
<gene>
    <name evidence="2" type="ORF">LCGC14_0170270</name>
</gene>
<name>A0A0F9XUS3_9ZZZZ</name>
<proteinExistence type="predicted"/>
<comment type="caution">
    <text evidence="2">The sequence shown here is derived from an EMBL/GenBank/DDBJ whole genome shotgun (WGS) entry which is preliminary data.</text>
</comment>